<gene>
    <name evidence="3" type="ORF">C7457_0247</name>
</gene>
<keyword evidence="1" id="KW-0328">Glycosyltransferase</keyword>
<dbReference type="GO" id="GO:0008713">
    <property type="term" value="F:ADP-heptose-lipopolysaccharide heptosyltransferase activity"/>
    <property type="evidence" value="ECO:0007669"/>
    <property type="project" value="TreeGrafter"/>
</dbReference>
<dbReference type="Proteomes" id="UP000280881">
    <property type="component" value="Unassembled WGS sequence"/>
</dbReference>
<dbReference type="PANTHER" id="PTHR30160">
    <property type="entry name" value="TETRAACYLDISACCHARIDE 4'-KINASE-RELATED"/>
    <property type="match status" value="1"/>
</dbReference>
<organism evidence="3 4">
    <name type="scientific">Thermovibrio guaymasensis</name>
    <dbReference type="NCBI Taxonomy" id="240167"/>
    <lineage>
        <taxon>Bacteria</taxon>
        <taxon>Pseudomonadati</taxon>
        <taxon>Aquificota</taxon>
        <taxon>Aquificia</taxon>
        <taxon>Desulfurobacteriales</taxon>
        <taxon>Desulfurobacteriaceae</taxon>
        <taxon>Thermovibrio</taxon>
    </lineage>
</organism>
<evidence type="ECO:0000313" key="3">
    <source>
        <dbReference type="EMBL" id="RKQ63376.1"/>
    </source>
</evidence>
<dbReference type="OrthoDB" id="9760688at2"/>
<evidence type="ECO:0000313" key="4">
    <source>
        <dbReference type="Proteomes" id="UP000280881"/>
    </source>
</evidence>
<reference evidence="3 4" key="1">
    <citation type="submission" date="2018-10" db="EMBL/GenBank/DDBJ databases">
        <title>Genomic Encyclopedia of Type Strains, Phase IV (KMG-IV): sequencing the most valuable type-strain genomes for metagenomic binning, comparative biology and taxonomic classification.</title>
        <authorList>
            <person name="Goeker M."/>
        </authorList>
    </citation>
    <scope>NUCLEOTIDE SEQUENCE [LARGE SCALE GENOMIC DNA]</scope>
    <source>
        <strain evidence="3 4">DSM 15521</strain>
    </source>
</reference>
<dbReference type="PANTHER" id="PTHR30160:SF1">
    <property type="entry name" value="LIPOPOLYSACCHARIDE 1,2-N-ACETYLGLUCOSAMINETRANSFERASE-RELATED"/>
    <property type="match status" value="1"/>
</dbReference>
<comment type="caution">
    <text evidence="3">The sequence shown here is derived from an EMBL/GenBank/DDBJ whole genome shotgun (WGS) entry which is preliminary data.</text>
</comment>
<keyword evidence="4" id="KW-1185">Reference proteome</keyword>
<dbReference type="EMBL" id="RBIE01000001">
    <property type="protein sequence ID" value="RKQ63376.1"/>
    <property type="molecule type" value="Genomic_DNA"/>
</dbReference>
<name>A0A420W7U2_9BACT</name>
<protein>
    <submittedName>
        <fullName evidence="3">ADP-heptose:LPS heptosyltransferase</fullName>
    </submittedName>
</protein>
<dbReference type="GO" id="GO:0005829">
    <property type="term" value="C:cytosol"/>
    <property type="evidence" value="ECO:0007669"/>
    <property type="project" value="TreeGrafter"/>
</dbReference>
<accession>A0A420W7U2</accession>
<dbReference type="InterPro" id="IPR051199">
    <property type="entry name" value="LPS_LOS_Heptosyltrfase"/>
</dbReference>
<dbReference type="RefSeq" id="WP_121169624.1">
    <property type="nucleotide sequence ID" value="NZ_RBIE01000001.1"/>
</dbReference>
<dbReference type="InterPro" id="IPR002201">
    <property type="entry name" value="Glyco_trans_9"/>
</dbReference>
<dbReference type="GO" id="GO:0009244">
    <property type="term" value="P:lipopolysaccharide core region biosynthetic process"/>
    <property type="evidence" value="ECO:0007669"/>
    <property type="project" value="TreeGrafter"/>
</dbReference>
<evidence type="ECO:0000256" key="2">
    <source>
        <dbReference type="ARBA" id="ARBA00022679"/>
    </source>
</evidence>
<dbReference type="AlphaFoldDB" id="A0A420W7U2"/>
<sequence>MKVLLIRFSSLGDVILVSSVLPALKEKRIKVDLLTFKPFGELFKGHPFLNKVIEVERKDLKTLKGIKALSEELQEYDSAFDLHDTLRTKILRRYLNFPVFTYKKKSFLRRLMVIFKPFKAKGLFVPELYAEVFRNIGVEIKKPRPYLKVDEVALKKLKSLLGESKNLIAVAPGARWESKTYPLGKFKEIVKNLRKLGFAPVIVGGKEERSKGEILKREGAVNFCGELSLKESLALISICRGVVSNDSAVVHMARAVKTPVVSIFGPTHPSFGFAPYPDEGKALTLNLPCSPCSLHGKTKCKNRKCFEIPPERVVEELLTVIK</sequence>
<keyword evidence="2 3" id="KW-0808">Transferase</keyword>
<dbReference type="CDD" id="cd03789">
    <property type="entry name" value="GT9_LPS_heptosyltransferase"/>
    <property type="match status" value="1"/>
</dbReference>
<dbReference type="SUPFAM" id="SSF53756">
    <property type="entry name" value="UDP-Glycosyltransferase/glycogen phosphorylase"/>
    <property type="match status" value="1"/>
</dbReference>
<proteinExistence type="predicted"/>
<dbReference type="Gene3D" id="3.40.50.2000">
    <property type="entry name" value="Glycogen Phosphorylase B"/>
    <property type="match status" value="2"/>
</dbReference>
<dbReference type="Pfam" id="PF01075">
    <property type="entry name" value="Glyco_transf_9"/>
    <property type="match status" value="1"/>
</dbReference>
<evidence type="ECO:0000256" key="1">
    <source>
        <dbReference type="ARBA" id="ARBA00022676"/>
    </source>
</evidence>